<comment type="caution">
    <text evidence="1">The sequence shown here is derived from an EMBL/GenBank/DDBJ whole genome shotgun (WGS) entry which is preliminary data.</text>
</comment>
<organism evidence="1 2">
    <name type="scientific">Trifolium pratense</name>
    <name type="common">Red clover</name>
    <dbReference type="NCBI Taxonomy" id="57577"/>
    <lineage>
        <taxon>Eukaryota</taxon>
        <taxon>Viridiplantae</taxon>
        <taxon>Streptophyta</taxon>
        <taxon>Embryophyta</taxon>
        <taxon>Tracheophyta</taxon>
        <taxon>Spermatophyta</taxon>
        <taxon>Magnoliopsida</taxon>
        <taxon>eudicotyledons</taxon>
        <taxon>Gunneridae</taxon>
        <taxon>Pentapetalae</taxon>
        <taxon>rosids</taxon>
        <taxon>fabids</taxon>
        <taxon>Fabales</taxon>
        <taxon>Fabaceae</taxon>
        <taxon>Papilionoideae</taxon>
        <taxon>50 kb inversion clade</taxon>
        <taxon>NPAAA clade</taxon>
        <taxon>Hologalegina</taxon>
        <taxon>IRL clade</taxon>
        <taxon>Trifolieae</taxon>
        <taxon>Trifolium</taxon>
    </lineage>
</organism>
<name>A0ACB0IBJ1_TRIPR</name>
<dbReference type="EMBL" id="CASHSV030000001">
    <property type="protein sequence ID" value="CAJ2629422.1"/>
    <property type="molecule type" value="Genomic_DNA"/>
</dbReference>
<evidence type="ECO:0000313" key="1">
    <source>
        <dbReference type="EMBL" id="CAJ2629422.1"/>
    </source>
</evidence>
<sequence length="494" mass="55042">MYSSDGQSATSPLQNKTIYSPHDPLVSQSKSNLHETFNDSDDEAVAATPTPPKAKKSFTFQEAGTATNPVNVSSSGQKQLNQVNECHGKDEEWLHTRIYKKHGLKYQEDEMPSDDQSNDTEQDNKATTYQDLRGRIDVLEHGFESMKETMKESFAELKETILQTAAQNNAKEVSGTGKKKRKAKEVMKPEEEAGNNGSKLFGAPANCKKNRGPVKATCTRTGFNINPSKKHGNVISFGKTHVPPVSQQLVAETIVLIVGQQCVTNCANVFYTVAGNDVFISPENGYCQATRQKMNCLIPKQLVDDEQYILSWECSHTTVAKKHFKAFMGKADKLSKVFIPFHDSTCGPHWMLLVIDFEKEKLTYLDSFPMTKSSHNITRSIKTMALFMEGMLQSGIFYDNPSTPRPLVSHFHMSFPSAAGSQGINSNDCAVFVILWMTSAKEEEGYKVEVDNGSRLQIAIDLVLAPYNKHKSIVMQNAEDFNARKKRSSLRKGV</sequence>
<gene>
    <name evidence="1" type="ORF">MILVUS5_LOCUS1411</name>
</gene>
<evidence type="ECO:0000313" key="2">
    <source>
        <dbReference type="Proteomes" id="UP001177021"/>
    </source>
</evidence>
<keyword evidence="2" id="KW-1185">Reference proteome</keyword>
<proteinExistence type="predicted"/>
<accession>A0ACB0IBJ1</accession>
<dbReference type="Proteomes" id="UP001177021">
    <property type="component" value="Unassembled WGS sequence"/>
</dbReference>
<reference evidence="1" key="1">
    <citation type="submission" date="2023-10" db="EMBL/GenBank/DDBJ databases">
        <authorList>
            <person name="Rodriguez Cubillos JULIANA M."/>
            <person name="De Vega J."/>
        </authorList>
    </citation>
    <scope>NUCLEOTIDE SEQUENCE</scope>
</reference>
<protein>
    <submittedName>
        <fullName evidence="1">Uncharacterized protein</fullName>
    </submittedName>
</protein>